<dbReference type="SMART" id="SM01419">
    <property type="entry name" value="Thiol-ester_cl"/>
    <property type="match status" value="1"/>
</dbReference>
<keyword evidence="1" id="KW-0812">Transmembrane</keyword>
<reference evidence="3" key="1">
    <citation type="submission" date="2018-06" db="EMBL/GenBank/DDBJ databases">
        <authorList>
            <person name="Zhirakovskaya E."/>
        </authorList>
    </citation>
    <scope>NUCLEOTIDE SEQUENCE</scope>
</reference>
<dbReference type="InterPro" id="IPR001599">
    <property type="entry name" value="Macroglobln_a2"/>
</dbReference>
<dbReference type="InterPro" id="IPR047565">
    <property type="entry name" value="Alpha-macroglob_thiol-ester_cl"/>
</dbReference>
<sequence length="2026" mass="233486">MIKSFASISAIVFILMVLVSLIYKPENNVYMPIQYTTDPYLKLWEKVDSLESEGLVKSAGELVQEIYKKARLENNPAQLVKSQIYTIKYFAQVDEESQVKIIQELKKEIAVSEHPAKPILQSMLAEMYWLYYTQNRWQFSNRSETINFDNDDIQTWDLTKLSKEVAALYLASIEHGSLSKRISIQVFDAILIKGNADRLRPTLYDFLAHRALDYFMNDEAYLTQPAYKFNLTGDAIFGKAKDFAKLKIQSKDTVSLKYNATLILQDLLAFHLKDKNPDALIDVDLKRLKFMRSNAINDLKDSLYLSSLQHLQTAYIKNKASTIIGYEIADYYYQKGSTYNALKSENHKWDKKEAIKICKESMARFPESVGAEQCKQLINIIQSKEILFNIEEVNIPNQPFRALLKFKNIFKLYGRAIKLDDEINSDFMHKKIALYNNEILDEILKYPTVTEWEIELPSDGDYQEHSTELKIPALENGYYAILIGSNKNMSYENNIVAYNYTHVSNISIINQTENNQSNSFYILNRENGSPLKNATAQLYSREYNNITRKNVFVKKEKYITDAEGHFNVRIPKSYRNYQIQFQYGNDRLTLNNSYYSQPSYDYKENGTVKTLFFTDRAIYRPGQTIYFKGIIIQQDVEGNNKIVTNYHQTVTLYDVNQQAVSKLNLTTNEFGTFSGSFTAPSGSLNGQMYIMGGNNSVHFSVEEYKRPKFEVGFKPFEGSYKLGDEINITGFAKAYAGSNIDGAKVSYRVVREASFPYWWGHGGFGYSHQKSMEIEHGITKTNEKGEFEIQFKALPDASISPSQKPQFNYTVYADVTDINGETHSSTTYIRLGYIALSVSVHMPQSFNLNEKQEISIGTTNLSGVFEAAKGNISIHKLKSPSKVYRNRYWTRPDKFVMSKEEYYVLFPYDLYNNEDDYTQWKLEKEVLNEDFDTGKNKILSLNSISGWVQGKYLLTLQTQDKYGESITVKKYFDTVSPDSEELPTPQLSWYRPVHTTTQPGDTALIQWGSSAKNVTALVEIEHKQKIIERKWVKLSGNKNLVELPVKEMYRGGVQIHITYITHGRAFNYTQSIQVPWSNKHLNISFETFRSKLYPGQEEEWKLKIAGPDGEKIAAEMVATMYDASLDTFKPNYWGFNIYPYNYSYKRWNTRIGFNQEQSRLQAGYWTNYYDIEPTHYDALNWFGFPYYWSSYNYFGRGQNKLAPSEAKMAEESAIGRLEKIPEVYDDTQTEKELELDIETKGVAPEKPSDTPVQIRKNLNETAFFYPHLQTNEQGEVIISFTIPEALTKWKFMAFAHTKDLKYGFADSTTVTQKELMVMPNPPRFLREGDTMEFTAKVSNLTDKNLTGIAELKLFDALTMKPVDAEMENTSIGTNFTVKKGQSTGLSWKIKIPEGLQAVTYRVVAKTDKHSDGEEAILPVLTNRMLVTESLPLPIRGNQTKTFTLKKLIDSNKSKSLTHNKLTLEFTSNPAWYAVQALPYLMEYPYECSEQVFSRFYANSMASHIANSNPGIKNIFNQWKNTDALVSNLAKNEELKSLVLQETPWVLDAISETERKKRIGLLFDLNRMSNEMNSALIKLKQNQTSSGGWAWFKGMKENRYITQHIITGFGRLNHLDITQAGAINKMAEKGVYYLDEYMQRDYEWIVKHGELDTNNLNYLQIQYLYARSYFQHIPMPNKFNKAFEYYKSQAKEYWLKNNRYAQGMIALALHRYGDDDTANHILKSLKEHALYSEEMGMYWKANTLGFYWYESPIETQSLLIEAFGEIGNDQESVEELKLWLLKQKQTQDWGTTKATADACYALLLRGANWLTNDELVEVTVGKIKIDVTDTDRVSVEAGTGYFKTHWSGKEIKPAMGTITVVKKDDGPAWGALYWQYFEDLDKITPHETPLKLKKKFFLQKNTATGPVIEPISNKTQIKPGDLVKVRIELRVDRDMEFVHMKDMRASALEPLNVLSGYRYQDGLGYYQSTKDASTNFFFDWLTKGTYVFEYSLRVTHKGNFSNGITTIQSMYAPEFTSHSEGVRIEVQ</sequence>
<dbReference type="InterPro" id="IPR011625">
    <property type="entry name" value="A2M_N_BRD"/>
</dbReference>
<dbReference type="SMART" id="SM01360">
    <property type="entry name" value="A2M"/>
    <property type="match status" value="1"/>
</dbReference>
<name>A0A3B0UGD2_9ZZZZ</name>
<dbReference type="InterPro" id="IPR008930">
    <property type="entry name" value="Terpenoid_cyclase/PrenylTrfase"/>
</dbReference>
<dbReference type="InterPro" id="IPR002890">
    <property type="entry name" value="MG2"/>
</dbReference>
<dbReference type="EMBL" id="UOES01000363">
    <property type="protein sequence ID" value="VAW28200.1"/>
    <property type="molecule type" value="Genomic_DNA"/>
</dbReference>
<dbReference type="Pfam" id="PF01835">
    <property type="entry name" value="MG2"/>
    <property type="match status" value="1"/>
</dbReference>
<dbReference type="Pfam" id="PF17973">
    <property type="entry name" value="bMG10"/>
    <property type="match status" value="1"/>
</dbReference>
<evidence type="ECO:0000259" key="2">
    <source>
        <dbReference type="SMART" id="SM01360"/>
    </source>
</evidence>
<dbReference type="Gene3D" id="2.60.40.1930">
    <property type="match status" value="1"/>
</dbReference>
<dbReference type="InterPro" id="IPR041246">
    <property type="entry name" value="Bact_MG10"/>
</dbReference>
<proteinExistence type="predicted"/>
<evidence type="ECO:0000256" key="1">
    <source>
        <dbReference type="SAM" id="Phobius"/>
    </source>
</evidence>
<feature type="transmembrane region" description="Helical" evidence="1">
    <location>
        <begin position="5"/>
        <end position="23"/>
    </location>
</feature>
<accession>A0A3B0UGD2</accession>
<keyword evidence="1" id="KW-0472">Membrane</keyword>
<evidence type="ECO:0000313" key="3">
    <source>
        <dbReference type="EMBL" id="VAW28200.1"/>
    </source>
</evidence>
<dbReference type="Pfam" id="PF00207">
    <property type="entry name" value="A2M"/>
    <property type="match status" value="1"/>
</dbReference>
<dbReference type="GO" id="GO:0004866">
    <property type="term" value="F:endopeptidase inhibitor activity"/>
    <property type="evidence" value="ECO:0007669"/>
    <property type="project" value="InterPro"/>
</dbReference>
<organism evidence="3">
    <name type="scientific">hydrothermal vent metagenome</name>
    <dbReference type="NCBI Taxonomy" id="652676"/>
    <lineage>
        <taxon>unclassified sequences</taxon>
        <taxon>metagenomes</taxon>
        <taxon>ecological metagenomes</taxon>
    </lineage>
</organism>
<dbReference type="InterPro" id="IPR013783">
    <property type="entry name" value="Ig-like_fold"/>
</dbReference>
<dbReference type="PANTHER" id="PTHR40094:SF1">
    <property type="entry name" value="UBIQUITIN DOMAIN-CONTAINING PROTEIN"/>
    <property type="match status" value="1"/>
</dbReference>
<gene>
    <name evidence="3" type="ORF">MNBD_BACTEROID06-472</name>
</gene>
<dbReference type="Gene3D" id="2.60.40.10">
    <property type="entry name" value="Immunoglobulins"/>
    <property type="match status" value="1"/>
</dbReference>
<feature type="domain" description="Alpha-2-macroglobulin" evidence="2">
    <location>
        <begin position="1261"/>
        <end position="1351"/>
    </location>
</feature>
<protein>
    <recommendedName>
        <fullName evidence="2">Alpha-2-macroglobulin domain-containing protein</fullName>
    </recommendedName>
</protein>
<dbReference type="Pfam" id="PF07703">
    <property type="entry name" value="A2M_BRD"/>
    <property type="match status" value="1"/>
</dbReference>
<dbReference type="SUPFAM" id="SSF48239">
    <property type="entry name" value="Terpenoid cyclases/Protein prenyltransferases"/>
    <property type="match status" value="1"/>
</dbReference>
<dbReference type="PANTHER" id="PTHR40094">
    <property type="entry name" value="ALPHA-2-MACROGLOBULIN HOMOLOG"/>
    <property type="match status" value="1"/>
</dbReference>
<keyword evidence="1" id="KW-1133">Transmembrane helix</keyword>
<dbReference type="Gene3D" id="1.50.10.20">
    <property type="match status" value="1"/>
</dbReference>
<dbReference type="InterPro" id="IPR051802">
    <property type="entry name" value="YfhM-like"/>
</dbReference>